<accession>A0A7M1B1X8</accession>
<dbReference type="InterPro" id="IPR001279">
    <property type="entry name" value="Metallo-B-lactamas"/>
</dbReference>
<evidence type="ECO:0000256" key="1">
    <source>
        <dbReference type="ARBA" id="ARBA00005250"/>
    </source>
</evidence>
<name>A0A7M1B1X8_9BACT</name>
<keyword evidence="3" id="KW-0378">Hydrolase</keyword>
<dbReference type="CDD" id="cd16282">
    <property type="entry name" value="metallo-hydrolase-like_MBL-fold"/>
    <property type="match status" value="1"/>
</dbReference>
<dbReference type="GO" id="GO:0016787">
    <property type="term" value="F:hydrolase activity"/>
    <property type="evidence" value="ECO:0007669"/>
    <property type="project" value="UniProtKB-KW"/>
</dbReference>
<dbReference type="Proteomes" id="UP000593719">
    <property type="component" value="Chromosome"/>
</dbReference>
<dbReference type="InterPro" id="IPR050855">
    <property type="entry name" value="NDM-1-like"/>
</dbReference>
<dbReference type="PANTHER" id="PTHR42951">
    <property type="entry name" value="METALLO-BETA-LACTAMASE DOMAIN-CONTAINING"/>
    <property type="match status" value="1"/>
</dbReference>
<reference evidence="3 4" key="1">
    <citation type="submission" date="2019-06" db="EMBL/GenBank/DDBJ databases">
        <title>Sulfurimonas gotlandica sp. nov., a chemoautotrophic and psychrotolerant epsilonproteobacterium isolated from a pelagic redoxcline, and an emended description of the genus Sulfurimonas.</title>
        <authorList>
            <person name="Wang S."/>
            <person name="Jiang L."/>
            <person name="Shao Z."/>
        </authorList>
    </citation>
    <scope>NUCLEOTIDE SEQUENCE [LARGE SCALE GENOMIC DNA]</scope>
    <source>
        <strain evidence="3 4">S2-6</strain>
    </source>
</reference>
<proteinExistence type="inferred from homology"/>
<dbReference type="InterPro" id="IPR036866">
    <property type="entry name" value="RibonucZ/Hydroxyglut_hydro"/>
</dbReference>
<dbReference type="KEGG" id="ssei:FJR45_07360"/>
<dbReference type="EMBL" id="CP041235">
    <property type="protein sequence ID" value="QOP43777.1"/>
    <property type="molecule type" value="Genomic_DNA"/>
</dbReference>
<evidence type="ECO:0000313" key="3">
    <source>
        <dbReference type="EMBL" id="QOP43777.1"/>
    </source>
</evidence>
<dbReference type="AlphaFoldDB" id="A0A7M1B1X8"/>
<sequence length="302" mass="34920">MKSFLLSIVLFHSLLSFDYKLQPKKVDEITTHCFFGLPEVMDEHNNGNMSNSCFVTLGNSYLVIDSGPTYQYAQQAYQKMKTIKNLPVSYVIDTHVHDDHWLGNSYYATLGSTIIGSSVFKELPKLEKTRMQRRISPEAYKQTKQIFPTVFVDQEKVLDINGTKVYIKSVNHKAHTNSDLYVYIPSKKIVFVGDLVFNQRLPSLRDGDISGWIEALDDIRTMDVEYIVGGHGENIDKKAVDFTYNYLKTLKKEVKKRLDAGEDIADVVNEVTMKKYKHDPFYDSIHRQNVETAYRMLEWEDE</sequence>
<dbReference type="GO" id="GO:0017001">
    <property type="term" value="P:antibiotic catabolic process"/>
    <property type="evidence" value="ECO:0007669"/>
    <property type="project" value="UniProtKB-ARBA"/>
</dbReference>
<evidence type="ECO:0000313" key="4">
    <source>
        <dbReference type="Proteomes" id="UP000593719"/>
    </source>
</evidence>
<organism evidence="3 4">
    <name type="scientific">Sulfurimonas sediminis</name>
    <dbReference type="NCBI Taxonomy" id="2590020"/>
    <lineage>
        <taxon>Bacteria</taxon>
        <taxon>Pseudomonadati</taxon>
        <taxon>Campylobacterota</taxon>
        <taxon>Epsilonproteobacteria</taxon>
        <taxon>Campylobacterales</taxon>
        <taxon>Sulfurimonadaceae</taxon>
        <taxon>Sulfurimonas</taxon>
    </lineage>
</organism>
<gene>
    <name evidence="3" type="ORF">FJR45_07360</name>
</gene>
<keyword evidence="4" id="KW-1185">Reference proteome</keyword>
<protein>
    <submittedName>
        <fullName evidence="3">MBL fold metallo-hydrolase</fullName>
    </submittedName>
</protein>
<comment type="similarity">
    <text evidence="1">Belongs to the metallo-beta-lactamase superfamily. Class-B beta-lactamase family.</text>
</comment>
<dbReference type="PANTHER" id="PTHR42951:SF4">
    <property type="entry name" value="ACYL-COENZYME A THIOESTERASE MBLAC2"/>
    <property type="match status" value="1"/>
</dbReference>
<dbReference type="SUPFAM" id="SSF56281">
    <property type="entry name" value="Metallo-hydrolase/oxidoreductase"/>
    <property type="match status" value="1"/>
</dbReference>
<dbReference type="SMART" id="SM00849">
    <property type="entry name" value="Lactamase_B"/>
    <property type="match status" value="1"/>
</dbReference>
<dbReference type="Pfam" id="PF00753">
    <property type="entry name" value="Lactamase_B"/>
    <property type="match status" value="1"/>
</dbReference>
<dbReference type="Gene3D" id="3.60.15.10">
    <property type="entry name" value="Ribonuclease Z/Hydroxyacylglutathione hydrolase-like"/>
    <property type="match status" value="1"/>
</dbReference>
<evidence type="ECO:0000259" key="2">
    <source>
        <dbReference type="SMART" id="SM00849"/>
    </source>
</evidence>
<feature type="domain" description="Metallo-beta-lactamase" evidence="2">
    <location>
        <begin position="49"/>
        <end position="231"/>
    </location>
</feature>